<dbReference type="AlphaFoldDB" id="X0VBG1"/>
<organism evidence="1">
    <name type="scientific">marine sediment metagenome</name>
    <dbReference type="NCBI Taxonomy" id="412755"/>
    <lineage>
        <taxon>unclassified sequences</taxon>
        <taxon>metagenomes</taxon>
        <taxon>ecological metagenomes</taxon>
    </lineage>
</organism>
<protein>
    <submittedName>
        <fullName evidence="1">Uncharacterized protein</fullName>
    </submittedName>
</protein>
<sequence>MMLKIIKLWAEYRQRSSGIEEADDNDGYAVFGLNGESPLIPLEY</sequence>
<dbReference type="EMBL" id="BARS01037773">
    <property type="protein sequence ID" value="GAG15429.1"/>
    <property type="molecule type" value="Genomic_DNA"/>
</dbReference>
<comment type="caution">
    <text evidence="1">The sequence shown here is derived from an EMBL/GenBank/DDBJ whole genome shotgun (WGS) entry which is preliminary data.</text>
</comment>
<gene>
    <name evidence="1" type="ORF">S01H1_57875</name>
</gene>
<proteinExistence type="predicted"/>
<feature type="non-terminal residue" evidence="1">
    <location>
        <position position="44"/>
    </location>
</feature>
<name>X0VBG1_9ZZZZ</name>
<reference evidence="1" key="1">
    <citation type="journal article" date="2014" name="Front. Microbiol.">
        <title>High frequency of phylogenetically diverse reductive dehalogenase-homologous genes in deep subseafloor sedimentary metagenomes.</title>
        <authorList>
            <person name="Kawai M."/>
            <person name="Futagami T."/>
            <person name="Toyoda A."/>
            <person name="Takaki Y."/>
            <person name="Nishi S."/>
            <person name="Hori S."/>
            <person name="Arai W."/>
            <person name="Tsubouchi T."/>
            <person name="Morono Y."/>
            <person name="Uchiyama I."/>
            <person name="Ito T."/>
            <person name="Fujiyama A."/>
            <person name="Inagaki F."/>
            <person name="Takami H."/>
        </authorList>
    </citation>
    <scope>NUCLEOTIDE SEQUENCE</scope>
    <source>
        <strain evidence="1">Expedition CK06-06</strain>
    </source>
</reference>
<evidence type="ECO:0000313" key="1">
    <source>
        <dbReference type="EMBL" id="GAG15429.1"/>
    </source>
</evidence>
<accession>X0VBG1</accession>